<evidence type="ECO:0000313" key="2">
    <source>
        <dbReference type="EMBL" id="AZN38281.1"/>
    </source>
</evidence>
<gene>
    <name evidence="2" type="ORF">EJC50_00265</name>
</gene>
<name>A0A3S8ZXS4_9BACL</name>
<evidence type="ECO:0000259" key="1">
    <source>
        <dbReference type="Pfam" id="PF03819"/>
    </source>
</evidence>
<dbReference type="InterPro" id="IPR004518">
    <property type="entry name" value="MazG-like_dom"/>
</dbReference>
<dbReference type="Gene3D" id="1.10.287.1080">
    <property type="entry name" value="MazG-like"/>
    <property type="match status" value="1"/>
</dbReference>
<dbReference type="PIRSF" id="PIRSF036521">
    <property type="entry name" value="UCP036521_pph"/>
    <property type="match status" value="1"/>
</dbReference>
<sequence length="97" mass="11345">MNISELQQYVRDFSEAKGFDKSTIEQRMLYLMTELGELSKEVLSVSFHPDREQSENLGHEMFDIVWNVMDLANKLDIDLNQAFQAKMAINDKRSWGK</sequence>
<organism evidence="2 3">
    <name type="scientific">Paenibacillus albus</name>
    <dbReference type="NCBI Taxonomy" id="2495582"/>
    <lineage>
        <taxon>Bacteria</taxon>
        <taxon>Bacillati</taxon>
        <taxon>Bacillota</taxon>
        <taxon>Bacilli</taxon>
        <taxon>Bacillales</taxon>
        <taxon>Paenibacillaceae</taxon>
        <taxon>Paenibacillus</taxon>
    </lineage>
</organism>
<dbReference type="OrthoDB" id="2418132at2"/>
<dbReference type="CDD" id="cd11523">
    <property type="entry name" value="NTP-PPase"/>
    <property type="match status" value="1"/>
</dbReference>
<dbReference type="PANTHER" id="PTHR42702:SF1">
    <property type="entry name" value="REGULATORY PROTEIN FOR BETA-LACTAMASE"/>
    <property type="match status" value="1"/>
</dbReference>
<dbReference type="InterPro" id="IPR011411">
    <property type="entry name" value="MazG-related_YvdC"/>
</dbReference>
<reference evidence="3" key="1">
    <citation type="submission" date="2018-12" db="EMBL/GenBank/DDBJ databases">
        <title>Genome sequence of Peanibacillus sp.</title>
        <authorList>
            <person name="Subramani G."/>
            <person name="Srinivasan S."/>
            <person name="Kim M.K."/>
        </authorList>
    </citation>
    <scope>NUCLEOTIDE SEQUENCE [LARGE SCALE GENOMIC DNA]</scope>
    <source>
        <strain evidence="3">18JY67-1</strain>
    </source>
</reference>
<dbReference type="AlphaFoldDB" id="A0A3S8ZXS4"/>
<dbReference type="PANTHER" id="PTHR42702">
    <property type="entry name" value="NUCLEOTIDE PYROPHOSPHOHYDROLASE"/>
    <property type="match status" value="1"/>
</dbReference>
<proteinExistence type="predicted"/>
<dbReference type="SUPFAM" id="SSF101386">
    <property type="entry name" value="all-alpha NTP pyrophosphatases"/>
    <property type="match status" value="1"/>
</dbReference>
<protein>
    <submittedName>
        <fullName evidence="2">Pyrophosphatase</fullName>
    </submittedName>
</protein>
<evidence type="ECO:0000313" key="3">
    <source>
        <dbReference type="Proteomes" id="UP000272528"/>
    </source>
</evidence>
<feature type="domain" description="NTP pyrophosphohydrolase MazG-like" evidence="1">
    <location>
        <begin position="23"/>
        <end position="87"/>
    </location>
</feature>
<dbReference type="Pfam" id="PF03819">
    <property type="entry name" value="MazG"/>
    <property type="match status" value="1"/>
</dbReference>
<dbReference type="Proteomes" id="UP000272528">
    <property type="component" value="Chromosome"/>
</dbReference>
<dbReference type="EMBL" id="CP034437">
    <property type="protein sequence ID" value="AZN38281.1"/>
    <property type="molecule type" value="Genomic_DNA"/>
</dbReference>
<accession>A0A3S8ZXS4</accession>
<dbReference type="KEGG" id="palb:EJC50_00265"/>
<keyword evidence="3" id="KW-1185">Reference proteome</keyword>
<dbReference type="RefSeq" id="WP_126011275.1">
    <property type="nucleotide sequence ID" value="NZ_CP034437.1"/>
</dbReference>